<reference evidence="1 2" key="1">
    <citation type="submission" date="2019-08" db="EMBL/GenBank/DDBJ databases">
        <authorList>
            <person name="Liang Q."/>
        </authorList>
    </citation>
    <scope>NUCLEOTIDE SEQUENCE [LARGE SCALE GENOMIC DNA]</scope>
    <source>
        <strain evidence="1 2">V1718</strain>
    </source>
</reference>
<proteinExistence type="predicted"/>
<name>A0A5B8XZE2_9DELT</name>
<evidence type="ECO:0000313" key="2">
    <source>
        <dbReference type="Proteomes" id="UP000321595"/>
    </source>
</evidence>
<dbReference type="Proteomes" id="UP000321595">
    <property type="component" value="Chromosome"/>
</dbReference>
<keyword evidence="2" id="KW-1185">Reference proteome</keyword>
<dbReference type="AlphaFoldDB" id="A0A5B8XZE2"/>
<evidence type="ECO:0000313" key="1">
    <source>
        <dbReference type="EMBL" id="QED30348.1"/>
    </source>
</evidence>
<sequence length="93" mass="10771">MVPCPNWRSFLKVSVEISDPLFEEARRVAADRGVSMRSLIEMGLRQILAEEKSKMESFQLRDARVQGHGLQPDFSSASWSDIRNAIEHQVWRR</sequence>
<dbReference type="InterPro" id="IPR010985">
    <property type="entry name" value="Ribbon_hlx_hlx"/>
</dbReference>
<dbReference type="SUPFAM" id="SSF47598">
    <property type="entry name" value="Ribbon-helix-helix"/>
    <property type="match status" value="1"/>
</dbReference>
<dbReference type="EMBL" id="CP042467">
    <property type="protein sequence ID" value="QED30348.1"/>
    <property type="molecule type" value="Genomic_DNA"/>
</dbReference>
<protein>
    <submittedName>
        <fullName evidence="1">DUF2191 domain-containing protein</fullName>
    </submittedName>
</protein>
<dbReference type="GO" id="GO:0006355">
    <property type="term" value="P:regulation of DNA-templated transcription"/>
    <property type="evidence" value="ECO:0007669"/>
    <property type="project" value="InterPro"/>
</dbReference>
<dbReference type="KEGG" id="bbae:FRD01_14840"/>
<gene>
    <name evidence="1" type="ORF">FRD01_14840</name>
</gene>
<organism evidence="1 2">
    <name type="scientific">Microvenator marinus</name>
    <dbReference type="NCBI Taxonomy" id="2600177"/>
    <lineage>
        <taxon>Bacteria</taxon>
        <taxon>Deltaproteobacteria</taxon>
        <taxon>Bradymonadales</taxon>
        <taxon>Microvenatoraceae</taxon>
        <taxon>Microvenator</taxon>
    </lineage>
</organism>
<dbReference type="OrthoDB" id="7376298at2"/>
<accession>A0A5B8XZE2</accession>